<feature type="domain" description="BPL/LPL catalytic" evidence="4">
    <location>
        <begin position="44"/>
        <end position="228"/>
    </location>
</feature>
<name>A0A6A8DE76_9BACI</name>
<protein>
    <recommendedName>
        <fullName evidence="3">Octanoyl-[GcvH]:protein N-octanoyltransferase</fullName>
        <ecNumber evidence="3">2.3.1.204</ecNumber>
    </recommendedName>
    <alternativeName>
        <fullName evidence="3">Octanoyl-[GcvH]:E2 amidotransferase</fullName>
    </alternativeName>
</protein>
<dbReference type="AlphaFoldDB" id="A0A6A8DE76"/>
<gene>
    <name evidence="3" type="primary">lipL</name>
    <name evidence="5" type="ORF">GH741_15300</name>
</gene>
<evidence type="ECO:0000256" key="1">
    <source>
        <dbReference type="ARBA" id="ARBA00022679"/>
    </source>
</evidence>
<evidence type="ECO:0000259" key="4">
    <source>
        <dbReference type="PROSITE" id="PS51733"/>
    </source>
</evidence>
<keyword evidence="2 3" id="KW-0012">Acyltransferase</keyword>
<evidence type="ECO:0000256" key="3">
    <source>
        <dbReference type="HAMAP-Rule" id="MF_02119"/>
    </source>
</evidence>
<organism evidence="5 6">
    <name type="scientific">Aquibacillus halophilus</name>
    <dbReference type="NCBI Taxonomy" id="930132"/>
    <lineage>
        <taxon>Bacteria</taxon>
        <taxon>Bacillati</taxon>
        <taxon>Bacillota</taxon>
        <taxon>Bacilli</taxon>
        <taxon>Bacillales</taxon>
        <taxon>Bacillaceae</taxon>
        <taxon>Aquibacillus</taxon>
    </lineage>
</organism>
<comment type="catalytic activity">
    <reaction evidence="3">
        <text>N(6)-octanoyl-L-lysyl-[glycine-cleavage complex H protein] + L-lysyl-[lipoyl-carrier protein] = N(6)-octanoyl-L-lysyl-[lipoyl-carrier protein] + L-lysyl-[glycine-cleavage complex H protein]</text>
        <dbReference type="Rhea" id="RHEA:20213"/>
        <dbReference type="Rhea" id="RHEA-COMP:10500"/>
        <dbReference type="Rhea" id="RHEA-COMP:10501"/>
        <dbReference type="Rhea" id="RHEA-COMP:10503"/>
        <dbReference type="Rhea" id="RHEA-COMP:10504"/>
        <dbReference type="ChEBI" id="CHEBI:29969"/>
        <dbReference type="ChEBI" id="CHEBI:78809"/>
        <dbReference type="EC" id="2.3.1.204"/>
    </reaction>
</comment>
<evidence type="ECO:0000256" key="2">
    <source>
        <dbReference type="ARBA" id="ARBA00023315"/>
    </source>
</evidence>
<dbReference type="SUPFAM" id="SSF55681">
    <property type="entry name" value="Class II aaRS and biotin synthetases"/>
    <property type="match status" value="1"/>
</dbReference>
<proteinExistence type="inferred from homology"/>
<accession>A0A6A8DE76</accession>
<reference evidence="5" key="1">
    <citation type="submission" date="2019-11" db="EMBL/GenBank/DDBJ databases">
        <authorList>
            <person name="Li J."/>
        </authorList>
    </citation>
    <scope>NUCLEOTIDE SEQUENCE</scope>
    <source>
        <strain evidence="5">B6B</strain>
    </source>
</reference>
<comment type="caution">
    <text evidence="5">The sequence shown here is derived from an EMBL/GenBank/DDBJ whole genome shotgun (WGS) entry which is preliminary data.</text>
</comment>
<dbReference type="PANTHER" id="PTHR43679">
    <property type="entry name" value="OCTANOYLTRANSFERASE LIPM-RELATED"/>
    <property type="match status" value="1"/>
</dbReference>
<dbReference type="CDD" id="cd16443">
    <property type="entry name" value="LplA"/>
    <property type="match status" value="1"/>
</dbReference>
<dbReference type="RefSeq" id="WP_153737621.1">
    <property type="nucleotide sequence ID" value="NZ_WJNG01000013.1"/>
</dbReference>
<dbReference type="InterPro" id="IPR024897">
    <property type="entry name" value="LipL"/>
</dbReference>
<dbReference type="InterPro" id="IPR050664">
    <property type="entry name" value="Octanoyltrans_LipM/LipL"/>
</dbReference>
<feature type="site" description="Lowers pKa of active site Cys" evidence="3">
    <location>
        <position position="160"/>
    </location>
</feature>
<dbReference type="EMBL" id="WJNG01000013">
    <property type="protein sequence ID" value="MRH44008.1"/>
    <property type="molecule type" value="Genomic_DNA"/>
</dbReference>
<dbReference type="OrthoDB" id="2080934at2"/>
<feature type="active site" description="Acyl-thioester intermediate" evidence="3">
    <location>
        <position position="148"/>
    </location>
</feature>
<comment type="function">
    <text evidence="3">Catalyzes the amidotransfer (transamidation) of the octanoyl moiety from octanoyl-GcvH to the lipoyl domain of the E2 subunit of lipoate-dependent enzymes.</text>
</comment>
<dbReference type="GO" id="GO:0009249">
    <property type="term" value="P:protein lipoylation"/>
    <property type="evidence" value="ECO:0007669"/>
    <property type="project" value="UniProtKB-UniRule"/>
</dbReference>
<comment type="miscellaneous">
    <text evidence="3">The reaction proceeds via a thioester-linked acyl-enzyme intermediate.</text>
</comment>
<dbReference type="GO" id="GO:0009107">
    <property type="term" value="P:lipoate biosynthetic process"/>
    <property type="evidence" value="ECO:0007669"/>
    <property type="project" value="UniProtKB-UniRule"/>
</dbReference>
<sequence length="280" mass="31419">MSNFKRLIKGSTLRYIDQTDSKSFDFAMASFAIDDALSISVGNTESPPTVRLWVHEKTVVLGIADAKLPNMREAVAWLQQQGYRTVVRNSGGLAVVLDSGVLNISLILPDNQRLGIHEGYEMMVDFIQEIFSDLTSEIKAFEVKGSYCPGEYDLSIGGKKFAGISQRRVKHGVAVQIYLCVEGDGIKRAELIEEFYKIGTLGEKGRFDYPTIQPKTMASLTQLLDNQLTIDDVKDRIKHALKQLNSSIQIDGWSEQEEMTYQKRLEQMVDRNEKALGDLS</sequence>
<dbReference type="Proteomes" id="UP000799092">
    <property type="component" value="Unassembled WGS sequence"/>
</dbReference>
<dbReference type="Gene3D" id="3.30.930.10">
    <property type="entry name" value="Bira Bifunctional Protein, Domain 2"/>
    <property type="match status" value="1"/>
</dbReference>
<dbReference type="HAMAP" id="MF_02119">
    <property type="entry name" value="LipL"/>
    <property type="match status" value="1"/>
</dbReference>
<comment type="pathway">
    <text evidence="3">Protein modification; protein lipoylation via endogenous pathway; protein N(6)-(lipoyl)lysine from octanoyl-[acyl-carrier-protein].</text>
</comment>
<dbReference type="EC" id="2.3.1.204" evidence="3"/>
<evidence type="ECO:0000313" key="5">
    <source>
        <dbReference type="EMBL" id="MRH44008.1"/>
    </source>
</evidence>
<dbReference type="InterPro" id="IPR045864">
    <property type="entry name" value="aa-tRNA-synth_II/BPL/LPL"/>
</dbReference>
<comment type="similarity">
    <text evidence="3">Belongs to the octanoyltransferase LipL family.</text>
</comment>
<evidence type="ECO:0000313" key="6">
    <source>
        <dbReference type="Proteomes" id="UP000799092"/>
    </source>
</evidence>
<dbReference type="GO" id="GO:0033819">
    <property type="term" value="F:lipoyl(octanoyl) transferase activity"/>
    <property type="evidence" value="ECO:0007669"/>
    <property type="project" value="InterPro"/>
</dbReference>
<keyword evidence="1 3" id="KW-0808">Transferase</keyword>
<dbReference type="Pfam" id="PF21948">
    <property type="entry name" value="LplA-B_cat"/>
    <property type="match status" value="1"/>
</dbReference>
<keyword evidence="6" id="KW-1185">Reference proteome</keyword>
<dbReference type="PANTHER" id="PTHR43679:SF2">
    <property type="entry name" value="OCTANOYL-[GCVH]:PROTEIN N-OCTANOYLTRANSFERASE"/>
    <property type="match status" value="1"/>
</dbReference>
<dbReference type="InterPro" id="IPR004143">
    <property type="entry name" value="BPL_LPL_catalytic"/>
</dbReference>
<dbReference type="PROSITE" id="PS51733">
    <property type="entry name" value="BPL_LPL_CATALYTIC"/>
    <property type="match status" value="1"/>
</dbReference>